<reference evidence="9 10" key="1">
    <citation type="submission" date="2017-06" db="EMBL/GenBank/DDBJ databases">
        <title>Ant-infecting Ophiocordyceps genomes reveal a high diversity of potential behavioral manipulation genes and a possible major role for enterotoxins.</title>
        <authorList>
            <person name="De Bekker C."/>
            <person name="Evans H.C."/>
            <person name="Brachmann A."/>
            <person name="Hughes D.P."/>
        </authorList>
    </citation>
    <scope>NUCLEOTIDE SEQUENCE [LARGE SCALE GENOMIC DNA]</scope>
    <source>
        <strain evidence="9 10">Map16</strain>
    </source>
</reference>
<dbReference type="EMBL" id="NJES01000020">
    <property type="protein sequence ID" value="PHH80287.1"/>
    <property type="molecule type" value="Genomic_DNA"/>
</dbReference>
<sequence length="534" mass="58618">MAEHGIWAQDERENSQTSDSTKAAASSNRPSSPLEQDAGNRRANSFPHNCDDDPGPTPRQDRMVRRKLRGINLTMIAVNATVGSGLYWSTGQMLEIGGPLAPPLAFLVVGVFVWAVMQCITEMLCIWPIPGTLSVYVSEFVDEELGIAVGVAYWFTYSVSFAGLIHTASVEIHTMSQSVAFDVLVVYLLIPVVMIVINSFKVEIYGWFEVVASSVKISCFVVVVALVSVIMAVWSNKTLAFNPEAGSNWFTTFAYVISPQSLRPSLICSSMCLSIATFAYVGVEVPAASALEARLPERRPEDSEEPQISRTLKVSAVYISIFATVAYTLASLLASLNVNYTNCKLPRLSWTNNTICDPSINASSVFSIIADDSTHPQKVAFGKVITVIIIFSALTCANTNLYVASRALFGLTTSLNPDAESALYIRILAKFGQTSTNSTSRNGKSPFQNVPRRAMIFSAVAFMWVPFLRLNRPPKDDNAKDNMNVVVSLLLQLDFASDLTRLAQFIDVLTKMCIGGVIPVWACACWAFIRFYFW</sequence>
<feature type="transmembrane region" description="Helical" evidence="7">
    <location>
        <begin position="100"/>
        <end position="117"/>
    </location>
</feature>
<feature type="transmembrane region" description="Helical" evidence="7">
    <location>
        <begin position="380"/>
        <end position="403"/>
    </location>
</feature>
<feature type="region of interest" description="Disordered" evidence="6">
    <location>
        <begin position="1"/>
        <end position="62"/>
    </location>
</feature>
<feature type="transmembrane region" description="Helical" evidence="7">
    <location>
        <begin position="316"/>
        <end position="336"/>
    </location>
</feature>
<dbReference type="Proteomes" id="UP000226431">
    <property type="component" value="Unassembled WGS sequence"/>
</dbReference>
<feature type="transmembrane region" description="Helical" evidence="7">
    <location>
        <begin position="70"/>
        <end position="88"/>
    </location>
</feature>
<accession>A0A2C5ZGY9</accession>
<dbReference type="AlphaFoldDB" id="A0A2C5ZGY9"/>
<protein>
    <recommendedName>
        <fullName evidence="8">Amino acid permease/ SLC12A domain-containing protein</fullName>
    </recommendedName>
</protein>
<gene>
    <name evidence="9" type="ORF">CDD80_2128</name>
</gene>
<evidence type="ECO:0000313" key="10">
    <source>
        <dbReference type="Proteomes" id="UP000226431"/>
    </source>
</evidence>
<evidence type="ECO:0000256" key="5">
    <source>
        <dbReference type="ARBA" id="ARBA00023136"/>
    </source>
</evidence>
<feature type="transmembrane region" description="Helical" evidence="7">
    <location>
        <begin position="454"/>
        <end position="471"/>
    </location>
</feature>
<evidence type="ECO:0000256" key="2">
    <source>
        <dbReference type="ARBA" id="ARBA00022448"/>
    </source>
</evidence>
<dbReference type="PANTHER" id="PTHR43495">
    <property type="entry name" value="GABA PERMEASE"/>
    <property type="match status" value="1"/>
</dbReference>
<dbReference type="STRING" id="2004952.A0A2C5ZGY9"/>
<name>A0A2C5ZGY9_9HYPO</name>
<dbReference type="GO" id="GO:0055085">
    <property type="term" value="P:transmembrane transport"/>
    <property type="evidence" value="ECO:0007669"/>
    <property type="project" value="InterPro"/>
</dbReference>
<keyword evidence="5 7" id="KW-0472">Membrane</keyword>
<feature type="transmembrane region" description="Helical" evidence="7">
    <location>
        <begin position="212"/>
        <end position="234"/>
    </location>
</feature>
<feature type="transmembrane region" description="Helical" evidence="7">
    <location>
        <begin position="147"/>
        <end position="167"/>
    </location>
</feature>
<dbReference type="PANTHER" id="PTHR43495:SF5">
    <property type="entry name" value="GAMMA-AMINOBUTYRIC ACID PERMEASE"/>
    <property type="match status" value="1"/>
</dbReference>
<dbReference type="OrthoDB" id="3900342at2759"/>
<dbReference type="Pfam" id="PF00324">
    <property type="entry name" value="AA_permease"/>
    <property type="match status" value="1"/>
</dbReference>
<keyword evidence="3 7" id="KW-0812">Transmembrane</keyword>
<evidence type="ECO:0000256" key="6">
    <source>
        <dbReference type="SAM" id="MobiDB-lite"/>
    </source>
</evidence>
<keyword evidence="2" id="KW-0813">Transport</keyword>
<feature type="compositionally biased region" description="Polar residues" evidence="6">
    <location>
        <begin position="15"/>
        <end position="34"/>
    </location>
</feature>
<dbReference type="GO" id="GO:0016020">
    <property type="term" value="C:membrane"/>
    <property type="evidence" value="ECO:0007669"/>
    <property type="project" value="UniProtKB-SubCell"/>
</dbReference>
<evidence type="ECO:0000256" key="7">
    <source>
        <dbReference type="SAM" id="Phobius"/>
    </source>
</evidence>
<feature type="transmembrane region" description="Helical" evidence="7">
    <location>
        <begin position="179"/>
        <end position="200"/>
    </location>
</feature>
<evidence type="ECO:0000256" key="3">
    <source>
        <dbReference type="ARBA" id="ARBA00022692"/>
    </source>
</evidence>
<feature type="compositionally biased region" description="Basic and acidic residues" evidence="6">
    <location>
        <begin position="1"/>
        <end position="14"/>
    </location>
</feature>
<evidence type="ECO:0000259" key="8">
    <source>
        <dbReference type="Pfam" id="PF00324"/>
    </source>
</evidence>
<dbReference type="InterPro" id="IPR004841">
    <property type="entry name" value="AA-permease/SLC12A_dom"/>
</dbReference>
<evidence type="ECO:0000256" key="4">
    <source>
        <dbReference type="ARBA" id="ARBA00022989"/>
    </source>
</evidence>
<evidence type="ECO:0000256" key="1">
    <source>
        <dbReference type="ARBA" id="ARBA00004141"/>
    </source>
</evidence>
<keyword evidence="4 7" id="KW-1133">Transmembrane helix</keyword>
<dbReference type="PIRSF" id="PIRSF006060">
    <property type="entry name" value="AA_transporter"/>
    <property type="match status" value="1"/>
</dbReference>
<keyword evidence="10" id="KW-1185">Reference proteome</keyword>
<evidence type="ECO:0000313" key="9">
    <source>
        <dbReference type="EMBL" id="PHH80287.1"/>
    </source>
</evidence>
<comment type="caution">
    <text evidence="9">The sequence shown here is derived from an EMBL/GenBank/DDBJ whole genome shotgun (WGS) entry which is preliminary data.</text>
</comment>
<dbReference type="Gene3D" id="1.20.1740.10">
    <property type="entry name" value="Amino acid/polyamine transporter I"/>
    <property type="match status" value="1"/>
</dbReference>
<comment type="subcellular location">
    <subcellularLocation>
        <location evidence="1">Membrane</location>
        <topology evidence="1">Multi-pass membrane protein</topology>
    </subcellularLocation>
</comment>
<feature type="domain" description="Amino acid permease/ SLC12A" evidence="8">
    <location>
        <begin position="73"/>
        <end position="411"/>
    </location>
</feature>
<proteinExistence type="predicted"/>
<feature type="transmembrane region" description="Helical" evidence="7">
    <location>
        <begin position="512"/>
        <end position="533"/>
    </location>
</feature>
<organism evidence="9 10">
    <name type="scientific">Ophiocordyceps camponoti-rufipedis</name>
    <dbReference type="NCBI Taxonomy" id="2004952"/>
    <lineage>
        <taxon>Eukaryota</taxon>
        <taxon>Fungi</taxon>
        <taxon>Dikarya</taxon>
        <taxon>Ascomycota</taxon>
        <taxon>Pezizomycotina</taxon>
        <taxon>Sordariomycetes</taxon>
        <taxon>Hypocreomycetidae</taxon>
        <taxon>Hypocreales</taxon>
        <taxon>Ophiocordycipitaceae</taxon>
        <taxon>Ophiocordyceps</taxon>
    </lineage>
</organism>